<sequence>MAASEVHEVKKDAPLEGEEEKKQEVEPYTVDREKTCPFLLRVFCNEGRHHRLDSFMRGNVPSNELQIYTWMDCTLRELMSLVKEVNPDTRQKGTLFSFATVYPDNRRGGFRLKDLGQTCSGRRGSDDSITLYSRKFQIGDYLDVAISTRPIRVGGPGGRDRPY</sequence>
<comment type="similarity">
    <text evidence="1">Belongs to the SAP18 family.</text>
</comment>
<evidence type="ECO:0000256" key="4">
    <source>
        <dbReference type="ARBA" id="ARBA00023163"/>
    </source>
</evidence>
<evidence type="ECO:0000256" key="1">
    <source>
        <dbReference type="ARBA" id="ARBA00009143"/>
    </source>
</evidence>
<keyword evidence="8" id="KW-1185">Reference proteome</keyword>
<evidence type="ECO:0000256" key="3">
    <source>
        <dbReference type="ARBA" id="ARBA00023015"/>
    </source>
</evidence>
<evidence type="ECO:0000313" key="7">
    <source>
        <dbReference type="EnsemblMetazoa" id="Aqu2.1.33110_001"/>
    </source>
</evidence>
<feature type="region of interest" description="Disordered" evidence="6">
    <location>
        <begin position="1"/>
        <end position="27"/>
    </location>
</feature>
<dbReference type="Pfam" id="PF06487">
    <property type="entry name" value="SAP18"/>
    <property type="match status" value="1"/>
</dbReference>
<organism evidence="7">
    <name type="scientific">Amphimedon queenslandica</name>
    <name type="common">Sponge</name>
    <dbReference type="NCBI Taxonomy" id="400682"/>
    <lineage>
        <taxon>Eukaryota</taxon>
        <taxon>Metazoa</taxon>
        <taxon>Porifera</taxon>
        <taxon>Demospongiae</taxon>
        <taxon>Heteroscleromorpha</taxon>
        <taxon>Haplosclerida</taxon>
        <taxon>Niphatidae</taxon>
        <taxon>Amphimedon</taxon>
    </lineage>
</organism>
<accession>A0A1X7UYR9</accession>
<gene>
    <name evidence="7" type="primary">100640452</name>
</gene>
<dbReference type="InterPro" id="IPR010516">
    <property type="entry name" value="SAP18"/>
</dbReference>
<dbReference type="PANTHER" id="PTHR13082:SF0">
    <property type="entry name" value="HISTONE DEACETYLASE COMPLEX SUBUNIT SAP18"/>
    <property type="match status" value="1"/>
</dbReference>
<reference evidence="8" key="1">
    <citation type="journal article" date="2010" name="Nature">
        <title>The Amphimedon queenslandica genome and the evolution of animal complexity.</title>
        <authorList>
            <person name="Srivastava M."/>
            <person name="Simakov O."/>
            <person name="Chapman J."/>
            <person name="Fahey B."/>
            <person name="Gauthier M.E."/>
            <person name="Mitros T."/>
            <person name="Richards G.S."/>
            <person name="Conaco C."/>
            <person name="Dacre M."/>
            <person name="Hellsten U."/>
            <person name="Larroux C."/>
            <person name="Putnam N.H."/>
            <person name="Stanke M."/>
            <person name="Adamska M."/>
            <person name="Darling A."/>
            <person name="Degnan S.M."/>
            <person name="Oakley T.H."/>
            <person name="Plachetzki D.C."/>
            <person name="Zhai Y."/>
            <person name="Adamski M."/>
            <person name="Calcino A."/>
            <person name="Cummins S.F."/>
            <person name="Goodstein D.M."/>
            <person name="Harris C."/>
            <person name="Jackson D.J."/>
            <person name="Leys S.P."/>
            <person name="Shu S."/>
            <person name="Woodcroft B.J."/>
            <person name="Vervoort M."/>
            <person name="Kosik K.S."/>
            <person name="Manning G."/>
            <person name="Degnan B.M."/>
            <person name="Rokhsar D.S."/>
        </authorList>
    </citation>
    <scope>NUCLEOTIDE SEQUENCE [LARGE SCALE GENOMIC DNA]</scope>
</reference>
<dbReference type="Gene3D" id="3.10.20.550">
    <property type="entry name" value="ASAP complex, SAP18 subunit"/>
    <property type="match status" value="1"/>
</dbReference>
<dbReference type="AlphaFoldDB" id="A0A1X7UYR9"/>
<protein>
    <recommendedName>
        <fullName evidence="5">18 kDa Sin3-associated polypeptide</fullName>
    </recommendedName>
</protein>
<dbReference type="OrthoDB" id="440566at2759"/>
<name>A0A1X7UYR9_AMPQE</name>
<dbReference type="EnsemblMetazoa" id="XM_003386239.3">
    <property type="protein sequence ID" value="XP_003386287.1"/>
    <property type="gene ID" value="LOC100640452"/>
</dbReference>
<evidence type="ECO:0000256" key="6">
    <source>
        <dbReference type="SAM" id="MobiDB-lite"/>
    </source>
</evidence>
<evidence type="ECO:0000313" key="8">
    <source>
        <dbReference type="Proteomes" id="UP000007879"/>
    </source>
</evidence>
<dbReference type="GO" id="GO:0005634">
    <property type="term" value="C:nucleus"/>
    <property type="evidence" value="ECO:0007669"/>
    <property type="project" value="TreeGrafter"/>
</dbReference>
<proteinExistence type="inferred from homology"/>
<dbReference type="KEGG" id="aqu:100640452"/>
<dbReference type="PANTHER" id="PTHR13082">
    <property type="entry name" value="SAP18"/>
    <property type="match status" value="1"/>
</dbReference>
<reference evidence="7" key="2">
    <citation type="submission" date="2017-05" db="UniProtKB">
        <authorList>
            <consortium name="EnsemblMetazoa"/>
        </authorList>
    </citation>
    <scope>IDENTIFICATION</scope>
</reference>
<keyword evidence="2" id="KW-0678">Repressor</keyword>
<keyword evidence="4" id="KW-0804">Transcription</keyword>
<dbReference type="InterPro" id="IPR042534">
    <property type="entry name" value="SAP18_sf"/>
</dbReference>
<dbReference type="GO" id="GO:0003714">
    <property type="term" value="F:transcription corepressor activity"/>
    <property type="evidence" value="ECO:0007669"/>
    <property type="project" value="TreeGrafter"/>
</dbReference>
<evidence type="ECO:0000256" key="2">
    <source>
        <dbReference type="ARBA" id="ARBA00022491"/>
    </source>
</evidence>
<dbReference type="FunFam" id="3.10.20.550:FF:000001">
    <property type="entry name" value="Histone deacetylase complex subunit SAP18"/>
    <property type="match status" value="1"/>
</dbReference>
<dbReference type="Proteomes" id="UP000007879">
    <property type="component" value="Unassembled WGS sequence"/>
</dbReference>
<dbReference type="InParanoid" id="A0A1X7UYR9"/>
<dbReference type="EnsemblMetazoa" id="Aqu2.1.33110_001">
    <property type="protein sequence ID" value="Aqu2.1.33110_001"/>
    <property type="gene ID" value="Aqu2.1.33110"/>
</dbReference>
<evidence type="ECO:0000256" key="5">
    <source>
        <dbReference type="ARBA" id="ARBA00030511"/>
    </source>
</evidence>
<dbReference type="STRING" id="400682.A0A1X7UYR9"/>
<keyword evidence="3" id="KW-0805">Transcription regulation</keyword>